<gene>
    <name evidence="7" type="ORF">DNK06_17925</name>
</gene>
<dbReference type="GO" id="GO:0009893">
    <property type="term" value="P:positive regulation of metabolic process"/>
    <property type="evidence" value="ECO:0007669"/>
    <property type="project" value="UniProtKB-ARBA"/>
</dbReference>
<dbReference type="PANTHER" id="PTHR46796">
    <property type="entry name" value="HTH-TYPE TRANSCRIPTIONAL ACTIVATOR RHAS-RELATED"/>
    <property type="match status" value="1"/>
</dbReference>
<sequence>MFDHLRHHKLMSSGGFKEVKDAVSRCLWPHHMNMPAGESLNSELYGVFFGDAALFDLHYGASVEIDAGDIERFYLVRITLEGGGLIRLGQHSAVLQRGSLTVSSPSQHSYIRTDRDCRSLILRVAREAMERQLQHLLDRPMSRPLVFDISVEPDHPGLLVISQTLDYICGLCQHGEPDTQPAVFGTALSDYLVSVLLTQLPHNYHAELHDERRRPLPSHVRRVRDYIEAHLEQPLPLVQLAEVGGVSVRTLQNGFAQFLGQSPSDYLRNRRLARVHAALQQAGSCDSVTDILLRHGIGSFGHFAVLYRKRYGCLPSQTLRRGAA</sequence>
<keyword evidence="8" id="KW-1185">Reference proteome</keyword>
<dbReference type="AlphaFoldDB" id="A0A4Q9QI54"/>
<dbReference type="Pfam" id="PF12833">
    <property type="entry name" value="HTH_18"/>
    <property type="match status" value="1"/>
</dbReference>
<dbReference type="RefSeq" id="WP_131181369.1">
    <property type="nucleotide sequence ID" value="NZ_QJUI01000016.1"/>
</dbReference>
<dbReference type="PROSITE" id="PS00041">
    <property type="entry name" value="HTH_ARAC_FAMILY_1"/>
    <property type="match status" value="1"/>
</dbReference>
<accession>A0A4Q9QI54</accession>
<dbReference type="InterPro" id="IPR035418">
    <property type="entry name" value="AraC-bd_2"/>
</dbReference>
<dbReference type="Gene3D" id="1.10.10.60">
    <property type="entry name" value="Homeodomain-like"/>
    <property type="match status" value="1"/>
</dbReference>
<dbReference type="GO" id="GO:0003700">
    <property type="term" value="F:DNA-binding transcription factor activity"/>
    <property type="evidence" value="ECO:0007669"/>
    <property type="project" value="InterPro"/>
</dbReference>
<comment type="caution">
    <text evidence="7">The sequence shown here is derived from an EMBL/GenBank/DDBJ whole genome shotgun (WGS) entry which is preliminary data.</text>
</comment>
<keyword evidence="4" id="KW-0804">Transcription</keyword>
<dbReference type="SUPFAM" id="SSF46689">
    <property type="entry name" value="Homeodomain-like"/>
    <property type="match status" value="1"/>
</dbReference>
<dbReference type="InterPro" id="IPR050204">
    <property type="entry name" value="AraC_XylS_family_regulators"/>
</dbReference>
<evidence type="ECO:0000256" key="5">
    <source>
        <dbReference type="ARBA" id="ARBA00037345"/>
    </source>
</evidence>
<dbReference type="Pfam" id="PF14525">
    <property type="entry name" value="AraC_binding_2"/>
    <property type="match status" value="1"/>
</dbReference>
<dbReference type="InterPro" id="IPR009057">
    <property type="entry name" value="Homeodomain-like_sf"/>
</dbReference>
<evidence type="ECO:0000256" key="1">
    <source>
        <dbReference type="ARBA" id="ARBA00004496"/>
    </source>
</evidence>
<organism evidence="7 8">
    <name type="scientific">Phytopseudomonas daroniae</name>
    <dbReference type="NCBI Taxonomy" id="2487519"/>
    <lineage>
        <taxon>Bacteria</taxon>
        <taxon>Pseudomonadati</taxon>
        <taxon>Pseudomonadota</taxon>
        <taxon>Gammaproteobacteria</taxon>
        <taxon>Pseudomonadales</taxon>
        <taxon>Pseudomonadaceae</taxon>
        <taxon>Phytopseudomonas</taxon>
    </lineage>
</organism>
<comment type="function">
    <text evidence="5">Regulatory protein of the TOL plasmid xyl operons. XylS activates the xylXYZLTEGFJQKIH operon required for the degradation of toluene, m-xylene and p-xylene.</text>
</comment>
<feature type="domain" description="HTH araC/xylS-type" evidence="6">
    <location>
        <begin position="221"/>
        <end position="321"/>
    </location>
</feature>
<dbReference type="Proteomes" id="UP000292302">
    <property type="component" value="Unassembled WGS sequence"/>
</dbReference>
<dbReference type="OrthoDB" id="9023142at2"/>
<evidence type="ECO:0000256" key="4">
    <source>
        <dbReference type="ARBA" id="ARBA00023163"/>
    </source>
</evidence>
<evidence type="ECO:0000313" key="7">
    <source>
        <dbReference type="EMBL" id="TBU75087.1"/>
    </source>
</evidence>
<name>A0A4Q9QI54_9GAMM</name>
<evidence type="ECO:0000259" key="6">
    <source>
        <dbReference type="PROSITE" id="PS01124"/>
    </source>
</evidence>
<evidence type="ECO:0000256" key="3">
    <source>
        <dbReference type="ARBA" id="ARBA00023125"/>
    </source>
</evidence>
<comment type="subcellular location">
    <subcellularLocation>
        <location evidence="1">Cytoplasm</location>
    </subcellularLocation>
</comment>
<evidence type="ECO:0000256" key="2">
    <source>
        <dbReference type="ARBA" id="ARBA00023015"/>
    </source>
</evidence>
<dbReference type="GO" id="GO:0043565">
    <property type="term" value="F:sequence-specific DNA binding"/>
    <property type="evidence" value="ECO:0007669"/>
    <property type="project" value="InterPro"/>
</dbReference>
<dbReference type="InterPro" id="IPR018060">
    <property type="entry name" value="HTH_AraC"/>
</dbReference>
<dbReference type="PANTHER" id="PTHR46796:SF12">
    <property type="entry name" value="HTH-TYPE DNA-BINDING TRANSCRIPTIONAL ACTIVATOR EUTR"/>
    <property type="match status" value="1"/>
</dbReference>
<keyword evidence="3" id="KW-0238">DNA-binding</keyword>
<dbReference type="InterPro" id="IPR018062">
    <property type="entry name" value="HTH_AraC-typ_CS"/>
</dbReference>
<reference evidence="7 8" key="1">
    <citation type="submission" date="2018-06" db="EMBL/GenBank/DDBJ databases">
        <title>Three novel Pseudomonas species isolated from symptomatic oak.</title>
        <authorList>
            <person name="Bueno-Gonzalez V."/>
            <person name="Brady C."/>
        </authorList>
    </citation>
    <scope>NUCLEOTIDE SEQUENCE [LARGE SCALE GENOMIC DNA]</scope>
    <source>
        <strain evidence="7 8">P9A</strain>
    </source>
</reference>
<dbReference type="SMART" id="SM00342">
    <property type="entry name" value="HTH_ARAC"/>
    <property type="match status" value="1"/>
</dbReference>
<evidence type="ECO:0000313" key="8">
    <source>
        <dbReference type="Proteomes" id="UP000292302"/>
    </source>
</evidence>
<keyword evidence="2" id="KW-0805">Transcription regulation</keyword>
<proteinExistence type="predicted"/>
<protein>
    <submittedName>
        <fullName evidence="7">AraC family transcriptional regulator</fullName>
    </submittedName>
</protein>
<dbReference type="GO" id="GO:0005737">
    <property type="term" value="C:cytoplasm"/>
    <property type="evidence" value="ECO:0007669"/>
    <property type="project" value="UniProtKB-SubCell"/>
</dbReference>
<dbReference type="PROSITE" id="PS01124">
    <property type="entry name" value="HTH_ARAC_FAMILY_2"/>
    <property type="match status" value="1"/>
</dbReference>
<dbReference type="EMBL" id="QJUI01000016">
    <property type="protein sequence ID" value="TBU75087.1"/>
    <property type="molecule type" value="Genomic_DNA"/>
</dbReference>